<accession>A0A139HUY8</accession>
<proteinExistence type="predicted"/>
<evidence type="ECO:0000313" key="3">
    <source>
        <dbReference type="Proteomes" id="UP000070133"/>
    </source>
</evidence>
<evidence type="ECO:0000313" key="2">
    <source>
        <dbReference type="EMBL" id="KXT06162.1"/>
    </source>
</evidence>
<dbReference type="PANTHER" id="PTHR40265">
    <property type="entry name" value="BLL2707 PROTEIN"/>
    <property type="match status" value="1"/>
</dbReference>
<name>A0A139HUY8_9PEZI</name>
<feature type="domain" description="Glyoxalase-like" evidence="1">
    <location>
        <begin position="8"/>
        <end position="188"/>
    </location>
</feature>
<reference evidence="2 3" key="1">
    <citation type="submission" date="2015-07" db="EMBL/GenBank/DDBJ databases">
        <title>Comparative genomics of the Sigatoka disease complex on banana suggests a link between parallel evolutionary changes in Pseudocercospora fijiensis and Pseudocercospora eumusae and increased virulence on the banana host.</title>
        <authorList>
            <person name="Chang T.-C."/>
            <person name="Salvucci A."/>
            <person name="Crous P.W."/>
            <person name="Stergiopoulos I."/>
        </authorList>
    </citation>
    <scope>NUCLEOTIDE SEQUENCE [LARGE SCALE GENOMIC DNA]</scope>
    <source>
        <strain evidence="2 3">CBS 114824</strain>
    </source>
</reference>
<comment type="caution">
    <text evidence="2">The sequence shown here is derived from an EMBL/GenBank/DDBJ whole genome shotgun (WGS) entry which is preliminary data.</text>
</comment>
<organism evidence="2 3">
    <name type="scientific">Pseudocercospora eumusae</name>
    <dbReference type="NCBI Taxonomy" id="321146"/>
    <lineage>
        <taxon>Eukaryota</taxon>
        <taxon>Fungi</taxon>
        <taxon>Dikarya</taxon>
        <taxon>Ascomycota</taxon>
        <taxon>Pezizomycotina</taxon>
        <taxon>Dothideomycetes</taxon>
        <taxon>Dothideomycetidae</taxon>
        <taxon>Mycosphaerellales</taxon>
        <taxon>Mycosphaerellaceae</taxon>
        <taxon>Pseudocercospora</taxon>
    </lineage>
</organism>
<dbReference type="Gene3D" id="3.10.180.10">
    <property type="entry name" value="2,3-Dihydroxybiphenyl 1,2-Dioxygenase, domain 1"/>
    <property type="match status" value="1"/>
</dbReference>
<keyword evidence="3" id="KW-1185">Reference proteome</keyword>
<dbReference type="EMBL" id="LFZN01000008">
    <property type="protein sequence ID" value="KXT06162.1"/>
    <property type="molecule type" value="Genomic_DNA"/>
</dbReference>
<dbReference type="PANTHER" id="PTHR40265:SF1">
    <property type="entry name" value="GLYOXALASE-LIKE DOMAIN-CONTAINING PROTEIN"/>
    <property type="match status" value="1"/>
</dbReference>
<dbReference type="InterPro" id="IPR029068">
    <property type="entry name" value="Glyas_Bleomycin-R_OHBP_Dase"/>
</dbReference>
<sequence length="282" mass="30748">MSKINAKLDHVVLLLPYKDIVDPPAWITDNFTVSPGGRHADNKTENKLVLFQDGTYLELIAFIDDDPEKRKGHWWDKPYGVVDFALTTSNEAFGELAGIKHRLSKTDTGISYTSPKAGGRKRPDGVELQWRVTFPTGTDRGSVPFFCHDVTPRDRRVPLSDTATSHPSGAVGMGGVSLDAAEQSLASRLSSATAAIVGSELNKDGIYEVDVVHPVSKTVRKPSIRIKTAASQSSSSSKKHLALSLVLQTPKDLPDMHHTIDGGDICVVFEKITSDPRCTKQM</sequence>
<dbReference type="Proteomes" id="UP000070133">
    <property type="component" value="Unassembled WGS sequence"/>
</dbReference>
<dbReference type="AlphaFoldDB" id="A0A139HUY8"/>
<gene>
    <name evidence="2" type="ORF">AC578_1379</name>
</gene>
<evidence type="ECO:0000259" key="1">
    <source>
        <dbReference type="Pfam" id="PF13468"/>
    </source>
</evidence>
<dbReference type="Pfam" id="PF13468">
    <property type="entry name" value="Glyoxalase_3"/>
    <property type="match status" value="1"/>
</dbReference>
<protein>
    <recommendedName>
        <fullName evidence="1">Glyoxalase-like domain-containing protein</fullName>
    </recommendedName>
</protein>
<dbReference type="InterPro" id="IPR025870">
    <property type="entry name" value="Glyoxalase-like_dom"/>
</dbReference>
<dbReference type="OrthoDB" id="408973at2759"/>